<feature type="non-terminal residue" evidence="1">
    <location>
        <position position="1"/>
    </location>
</feature>
<feature type="non-terminal residue" evidence="1">
    <location>
        <position position="158"/>
    </location>
</feature>
<proteinExistence type="predicted"/>
<name>A0A147B809_9ACAR</name>
<protein>
    <submittedName>
        <fullName evidence="1">Uncharacterized protein</fullName>
    </submittedName>
</protein>
<reference evidence="1" key="1">
    <citation type="submission" date="2016-03" db="EMBL/GenBank/DDBJ databases">
        <title>Gut transcriptome analysis on engorged females of Ornithodoros mimon (Acari: Argasidae) and phylogenetic inferences of soft ticks.</title>
        <authorList>
            <person name="Landulfo G.A."/>
            <person name="Giovanni D."/>
            <person name="Carvalho E."/>
            <person name="Junqueira-de-Azevedo I."/>
            <person name="Patane J."/>
            <person name="Mendoca R."/>
            <person name="Barros-Battesti D."/>
        </authorList>
    </citation>
    <scope>NUCLEOTIDE SEQUENCE</scope>
    <source>
        <strain evidence="1">Females</strain>
        <tissue evidence="1">Gut</tissue>
    </source>
</reference>
<evidence type="ECO:0000313" key="1">
    <source>
        <dbReference type="EMBL" id="JAR86894.1"/>
    </source>
</evidence>
<accession>A0A147B809</accession>
<dbReference type="EMBL" id="GEIB01001285">
    <property type="protein sequence ID" value="JAR86894.1"/>
    <property type="molecule type" value="Transcribed_RNA"/>
</dbReference>
<organism evidence="1">
    <name type="scientific">Alectorobius mimon</name>
    <dbReference type="NCBI Taxonomy" id="360319"/>
    <lineage>
        <taxon>Eukaryota</taxon>
        <taxon>Metazoa</taxon>
        <taxon>Ecdysozoa</taxon>
        <taxon>Arthropoda</taxon>
        <taxon>Chelicerata</taxon>
        <taxon>Arachnida</taxon>
        <taxon>Acari</taxon>
        <taxon>Parasitiformes</taxon>
        <taxon>Ixodida</taxon>
        <taxon>Ixodoidea</taxon>
        <taxon>Argasidae</taxon>
        <taxon>Ornithodorinae</taxon>
        <taxon>Alectorobius</taxon>
    </lineage>
</organism>
<dbReference type="AlphaFoldDB" id="A0A147B809"/>
<sequence length="158" mass="17557">VYPDFKVDLSRKEAARREAKRKAIAKLMEISTNSGHSLKTECRIYLSISGIETHTNHDLREGISIAEPVDRALEDFEGLLHGGGTSPEEWQHCIEYVEDDTALDGREVPQDSVSAVSPEKQDIDSCARSELRACFSTVDQEITATLINTLHEQDPTSS</sequence>